<dbReference type="PROSITE" id="PS51873">
    <property type="entry name" value="TRIAD"/>
    <property type="match status" value="1"/>
</dbReference>
<dbReference type="InterPro" id="IPR013083">
    <property type="entry name" value="Znf_RING/FYVE/PHD"/>
</dbReference>
<dbReference type="GO" id="GO:0061630">
    <property type="term" value="F:ubiquitin protein ligase activity"/>
    <property type="evidence" value="ECO:0007669"/>
    <property type="project" value="UniProtKB-EC"/>
</dbReference>
<gene>
    <name evidence="10" type="ORF">ACHHYP_12631</name>
</gene>
<protein>
    <recommendedName>
        <fullName evidence="2">RBR-type E3 ubiquitin transferase</fullName>
        <ecNumber evidence="2">2.3.2.31</ecNumber>
    </recommendedName>
</protein>
<comment type="catalytic activity">
    <reaction evidence="1">
        <text>[E2 ubiquitin-conjugating enzyme]-S-ubiquitinyl-L-cysteine + [acceptor protein]-L-lysine = [E2 ubiquitin-conjugating enzyme]-L-cysteine + [acceptor protein]-N(6)-ubiquitinyl-L-lysine.</text>
        <dbReference type="EC" id="2.3.2.31"/>
    </reaction>
</comment>
<proteinExistence type="predicted"/>
<dbReference type="GO" id="GO:0008270">
    <property type="term" value="F:zinc ion binding"/>
    <property type="evidence" value="ECO:0007669"/>
    <property type="project" value="UniProtKB-KW"/>
</dbReference>
<dbReference type="InterPro" id="IPR031127">
    <property type="entry name" value="E3_UB_ligase_RBR"/>
</dbReference>
<feature type="domain" description="RING-type" evidence="9">
    <location>
        <begin position="19"/>
        <end position="261"/>
    </location>
</feature>
<evidence type="ECO:0000256" key="7">
    <source>
        <dbReference type="ARBA" id="ARBA00022786"/>
    </source>
</evidence>
<keyword evidence="6" id="KW-0863">Zinc-finger</keyword>
<evidence type="ECO:0000313" key="11">
    <source>
        <dbReference type="Proteomes" id="UP000243579"/>
    </source>
</evidence>
<keyword evidence="3" id="KW-0808">Transferase</keyword>
<sequence length="270" mass="29976">MEDEVILIVGEPEVGGPKEVAVCPICLDTLGEPINNRVKKRQFKFEDSDCWRLRCHHMYCIGCLAGWIESKVKEKEGLVVCCGAQCKRLIKPVHVGVILSREVLEKFSAAFVEKGLGADTIFCPNKGCSEIFEMPQFRSGNESMDCPMCKKAMCVRCRVAWHDGLNCDQYAEMIKAGGDIEQAQLMALKEKMDWKQCPKCSMLVERTSGCNFMRCKWFVLVCASKGLMSTCSGEHFCYACGVSYITRVATGSNPHGQVQCCLTASTSKSS</sequence>
<dbReference type="InterPro" id="IPR002867">
    <property type="entry name" value="IBR_dom"/>
</dbReference>
<dbReference type="OrthoDB" id="10009520at2759"/>
<dbReference type="InterPro" id="IPR044066">
    <property type="entry name" value="TRIAD_supradom"/>
</dbReference>
<evidence type="ECO:0000313" key="10">
    <source>
        <dbReference type="EMBL" id="OQR84839.1"/>
    </source>
</evidence>
<dbReference type="Proteomes" id="UP000243579">
    <property type="component" value="Unassembled WGS sequence"/>
</dbReference>
<dbReference type="SUPFAM" id="SSF57850">
    <property type="entry name" value="RING/U-box"/>
    <property type="match status" value="3"/>
</dbReference>
<name>A0A1V9YGK8_ACHHY</name>
<keyword evidence="8" id="KW-0862">Zinc</keyword>
<evidence type="ECO:0000256" key="3">
    <source>
        <dbReference type="ARBA" id="ARBA00022679"/>
    </source>
</evidence>
<dbReference type="PROSITE" id="PS00518">
    <property type="entry name" value="ZF_RING_1"/>
    <property type="match status" value="1"/>
</dbReference>
<dbReference type="Pfam" id="PF01485">
    <property type="entry name" value="IBR"/>
    <property type="match status" value="1"/>
</dbReference>
<organism evidence="10 11">
    <name type="scientific">Achlya hypogyna</name>
    <name type="common">Oomycete</name>
    <name type="synonym">Protoachlya hypogyna</name>
    <dbReference type="NCBI Taxonomy" id="1202772"/>
    <lineage>
        <taxon>Eukaryota</taxon>
        <taxon>Sar</taxon>
        <taxon>Stramenopiles</taxon>
        <taxon>Oomycota</taxon>
        <taxon>Saprolegniomycetes</taxon>
        <taxon>Saprolegniales</taxon>
        <taxon>Achlyaceae</taxon>
        <taxon>Achlya</taxon>
    </lineage>
</organism>
<keyword evidence="7" id="KW-0833">Ubl conjugation pathway</keyword>
<evidence type="ECO:0000256" key="8">
    <source>
        <dbReference type="ARBA" id="ARBA00022833"/>
    </source>
</evidence>
<dbReference type="GO" id="GO:0016567">
    <property type="term" value="P:protein ubiquitination"/>
    <property type="evidence" value="ECO:0007669"/>
    <property type="project" value="InterPro"/>
</dbReference>
<dbReference type="SMART" id="SM00647">
    <property type="entry name" value="IBR"/>
    <property type="match status" value="2"/>
</dbReference>
<evidence type="ECO:0000256" key="6">
    <source>
        <dbReference type="ARBA" id="ARBA00022771"/>
    </source>
</evidence>
<dbReference type="Gene3D" id="3.30.40.10">
    <property type="entry name" value="Zinc/RING finger domain, C3HC4 (zinc finger)"/>
    <property type="match status" value="1"/>
</dbReference>
<dbReference type="EC" id="2.3.2.31" evidence="2"/>
<dbReference type="STRING" id="1202772.A0A1V9YGK8"/>
<accession>A0A1V9YGK8</accession>
<dbReference type="InterPro" id="IPR017907">
    <property type="entry name" value="Znf_RING_CS"/>
</dbReference>
<evidence type="ECO:0000256" key="2">
    <source>
        <dbReference type="ARBA" id="ARBA00012251"/>
    </source>
</evidence>
<keyword evidence="11" id="KW-1185">Reference proteome</keyword>
<keyword evidence="5" id="KW-0677">Repeat</keyword>
<keyword evidence="4" id="KW-0479">Metal-binding</keyword>
<comment type="caution">
    <text evidence="10">The sequence shown here is derived from an EMBL/GenBank/DDBJ whole genome shotgun (WGS) entry which is preliminary data.</text>
</comment>
<dbReference type="PANTHER" id="PTHR11685">
    <property type="entry name" value="RBR FAMILY RING FINGER AND IBR DOMAIN-CONTAINING"/>
    <property type="match status" value="1"/>
</dbReference>
<reference evidence="10 11" key="1">
    <citation type="journal article" date="2014" name="Genome Biol. Evol.">
        <title>The secreted proteins of Achlya hypogyna and Thraustotheca clavata identify the ancestral oomycete secretome and reveal gene acquisitions by horizontal gene transfer.</title>
        <authorList>
            <person name="Misner I."/>
            <person name="Blouin N."/>
            <person name="Leonard G."/>
            <person name="Richards T.A."/>
            <person name="Lane C.E."/>
        </authorList>
    </citation>
    <scope>NUCLEOTIDE SEQUENCE [LARGE SCALE GENOMIC DNA]</scope>
    <source>
        <strain evidence="10 11">ATCC 48635</strain>
    </source>
</reference>
<dbReference type="EMBL" id="JNBR01001832">
    <property type="protein sequence ID" value="OQR84839.1"/>
    <property type="molecule type" value="Genomic_DNA"/>
</dbReference>
<dbReference type="Gene3D" id="1.20.120.1750">
    <property type="match status" value="1"/>
</dbReference>
<evidence type="ECO:0000259" key="9">
    <source>
        <dbReference type="PROSITE" id="PS51873"/>
    </source>
</evidence>
<evidence type="ECO:0000256" key="5">
    <source>
        <dbReference type="ARBA" id="ARBA00022737"/>
    </source>
</evidence>
<evidence type="ECO:0000256" key="1">
    <source>
        <dbReference type="ARBA" id="ARBA00001798"/>
    </source>
</evidence>
<evidence type="ECO:0000256" key="4">
    <source>
        <dbReference type="ARBA" id="ARBA00022723"/>
    </source>
</evidence>
<dbReference type="AlphaFoldDB" id="A0A1V9YGK8"/>